<sequence>MAWASLVWQGSQESRTPNGLRSNPIASAGRGGRVLSPSPIAIPLHGNTLLPRPPHLNLTTEATAAHTSSISLCSPPPSVSAGSSLAATTTTTQLIMGKKSGRNGGDKEAAAKATAFVLKVPMHCRCDGCADKIRAGVKDLTLNHGIEALDQSALWTKGELRVASTADPEKLRRRLHKATGKSVGLVILKPQAADKAAEKEATAAALEELLRRSLQQQGQYGHGHGQAAWANQVLPGAYGYGAPAPAYHPWAVQVQQPEAYPSYQSAYPAASTGGAWGAYAYPTAPAAAQLGHGAYGGGWPY</sequence>
<dbReference type="HOGENOM" id="CLU_925590_0_0_1"/>
<dbReference type="Proteomes" id="UP000004995">
    <property type="component" value="Unassembled WGS sequence"/>
</dbReference>
<reference evidence="2" key="2">
    <citation type="submission" date="2018-08" db="UniProtKB">
        <authorList>
            <consortium name="EnsemblPlants"/>
        </authorList>
    </citation>
    <scope>IDENTIFICATION</scope>
    <source>
        <strain evidence="2">Yugu1</strain>
    </source>
</reference>
<feature type="compositionally biased region" description="Polar residues" evidence="1">
    <location>
        <begin position="8"/>
        <end position="25"/>
    </location>
</feature>
<dbReference type="Gene3D" id="3.30.70.100">
    <property type="match status" value="1"/>
</dbReference>
<dbReference type="InParanoid" id="K3YUH0"/>
<dbReference type="EnsemblPlants" id="KQL32128">
    <property type="protein sequence ID" value="KQL32128"/>
    <property type="gene ID" value="SETIT_017916mg"/>
</dbReference>
<keyword evidence="3" id="KW-1185">Reference proteome</keyword>
<evidence type="ECO:0008006" key="4">
    <source>
        <dbReference type="Google" id="ProtNLM"/>
    </source>
</evidence>
<dbReference type="EMBL" id="AGNK02000605">
    <property type="status" value="NOT_ANNOTATED_CDS"/>
    <property type="molecule type" value="Genomic_DNA"/>
</dbReference>
<protein>
    <recommendedName>
        <fullName evidence="4">HMA domain-containing protein</fullName>
    </recommendedName>
</protein>
<dbReference type="AlphaFoldDB" id="K3YUH0"/>
<reference evidence="3" key="1">
    <citation type="journal article" date="2012" name="Nat. Biotechnol.">
        <title>Reference genome sequence of the model plant Setaria.</title>
        <authorList>
            <person name="Bennetzen J.L."/>
            <person name="Schmutz J."/>
            <person name="Wang H."/>
            <person name="Percifield R."/>
            <person name="Hawkins J."/>
            <person name="Pontaroli A.C."/>
            <person name="Estep M."/>
            <person name="Feng L."/>
            <person name="Vaughn J.N."/>
            <person name="Grimwood J."/>
            <person name="Jenkins J."/>
            <person name="Barry K."/>
            <person name="Lindquist E."/>
            <person name="Hellsten U."/>
            <person name="Deshpande S."/>
            <person name="Wang X."/>
            <person name="Wu X."/>
            <person name="Mitros T."/>
            <person name="Triplett J."/>
            <person name="Yang X."/>
            <person name="Ye C.Y."/>
            <person name="Mauro-Herrera M."/>
            <person name="Wang L."/>
            <person name="Li P."/>
            <person name="Sharma M."/>
            <person name="Sharma R."/>
            <person name="Ronald P.C."/>
            <person name="Panaud O."/>
            <person name="Kellogg E.A."/>
            <person name="Brutnell T.P."/>
            <person name="Doust A.N."/>
            <person name="Tuskan G.A."/>
            <person name="Rokhsar D."/>
            <person name="Devos K.M."/>
        </authorList>
    </citation>
    <scope>NUCLEOTIDE SEQUENCE [LARGE SCALE GENOMIC DNA]</scope>
    <source>
        <strain evidence="3">cv. Yugu1</strain>
    </source>
</reference>
<name>K3YUH0_SETIT</name>
<feature type="region of interest" description="Disordered" evidence="1">
    <location>
        <begin position="1"/>
        <end position="32"/>
    </location>
</feature>
<evidence type="ECO:0000313" key="3">
    <source>
        <dbReference type="Proteomes" id="UP000004995"/>
    </source>
</evidence>
<organism evidence="2 3">
    <name type="scientific">Setaria italica</name>
    <name type="common">Foxtail millet</name>
    <name type="synonym">Panicum italicum</name>
    <dbReference type="NCBI Taxonomy" id="4555"/>
    <lineage>
        <taxon>Eukaryota</taxon>
        <taxon>Viridiplantae</taxon>
        <taxon>Streptophyta</taxon>
        <taxon>Embryophyta</taxon>
        <taxon>Tracheophyta</taxon>
        <taxon>Spermatophyta</taxon>
        <taxon>Magnoliopsida</taxon>
        <taxon>Liliopsida</taxon>
        <taxon>Poales</taxon>
        <taxon>Poaceae</taxon>
        <taxon>PACMAD clade</taxon>
        <taxon>Panicoideae</taxon>
        <taxon>Panicodae</taxon>
        <taxon>Paniceae</taxon>
        <taxon>Cenchrinae</taxon>
        <taxon>Setaria</taxon>
    </lineage>
</organism>
<dbReference type="GO" id="GO:0046872">
    <property type="term" value="F:metal ion binding"/>
    <property type="evidence" value="ECO:0007669"/>
    <property type="project" value="InterPro"/>
</dbReference>
<proteinExistence type="predicted"/>
<dbReference type="FunCoup" id="K3YUH0">
    <property type="interactions" value="647"/>
</dbReference>
<dbReference type="InterPro" id="IPR044594">
    <property type="entry name" value="HIPP01/3/5/6"/>
</dbReference>
<dbReference type="PANTHER" id="PTHR46413:SF8">
    <property type="entry name" value="OS02G0818900 PROTEIN"/>
    <property type="match status" value="1"/>
</dbReference>
<dbReference type="eggNOG" id="ENOG502R5YP">
    <property type="taxonomic scope" value="Eukaryota"/>
</dbReference>
<evidence type="ECO:0000256" key="1">
    <source>
        <dbReference type="SAM" id="MobiDB-lite"/>
    </source>
</evidence>
<evidence type="ECO:0000313" key="2">
    <source>
        <dbReference type="EnsemblPlants" id="KQL32128"/>
    </source>
</evidence>
<dbReference type="OMA" id="WGAYAYP"/>
<dbReference type="Gramene" id="KQL32128">
    <property type="protein sequence ID" value="KQL32128"/>
    <property type="gene ID" value="SETIT_017916mg"/>
</dbReference>
<dbReference type="PANTHER" id="PTHR46413">
    <property type="entry name" value="HEAVY METAL-ASSOCIATED ISOPRENYLATED PLANT PROTEIN 6"/>
    <property type="match status" value="1"/>
</dbReference>
<gene>
    <name evidence="2" type="primary">LOC101781797</name>
</gene>
<accession>K3YUH0</accession>